<dbReference type="InterPro" id="IPR003737">
    <property type="entry name" value="GlcNAc_PI_deacetylase-related"/>
</dbReference>
<sequence>MTIHAHPDDEASKGAPTVAKYFAEGVRTVLVCCTGGEEGDLQNPALREPGQPFHDMTPEQERAHLAIVRPEELRRSVEAIGFSALHMLGYRDSGMAGSDSNNNPDCFHMADLDEAAGRLVRLIRLERPHVILTYNDDQASYPHPDHLRVHDASVLAFDRAGDPAWYPEAGEPWQPQKMYYTLWAKERILAVHEALVLKYGESPFDENWRNRPSQDHRVTTRLHIGDYLYARTQSLRAHATQVDPAAKFWFGLTDAELADVYPWEDWILAQSHHRDVPEGMMETDMFVGIR</sequence>
<gene>
    <name evidence="2" type="ORF">UFOPK2334_00298</name>
    <name evidence="3" type="ORF">UFOPK2870_00155</name>
    <name evidence="1" type="ORF">UFOPK4179_00822</name>
</gene>
<dbReference type="Gene3D" id="3.40.50.10320">
    <property type="entry name" value="LmbE-like"/>
    <property type="match status" value="1"/>
</dbReference>
<evidence type="ECO:0000313" key="3">
    <source>
        <dbReference type="EMBL" id="CAB4752980.1"/>
    </source>
</evidence>
<dbReference type="SUPFAM" id="SSF102588">
    <property type="entry name" value="LmbE-like"/>
    <property type="match status" value="1"/>
</dbReference>
<dbReference type="GO" id="GO:0016811">
    <property type="term" value="F:hydrolase activity, acting on carbon-nitrogen (but not peptide) bonds, in linear amides"/>
    <property type="evidence" value="ECO:0007669"/>
    <property type="project" value="TreeGrafter"/>
</dbReference>
<name>A0A6J6AHQ1_9ZZZZ</name>
<evidence type="ECO:0000313" key="1">
    <source>
        <dbReference type="EMBL" id="CAB4368028.1"/>
    </source>
</evidence>
<dbReference type="Pfam" id="PF02585">
    <property type="entry name" value="PIG-L"/>
    <property type="match status" value="1"/>
</dbReference>
<reference evidence="1" key="1">
    <citation type="submission" date="2020-05" db="EMBL/GenBank/DDBJ databases">
        <authorList>
            <person name="Chiriac C."/>
            <person name="Salcher M."/>
            <person name="Ghai R."/>
            <person name="Kavagutti S V."/>
        </authorList>
    </citation>
    <scope>NUCLEOTIDE SEQUENCE</scope>
</reference>
<dbReference type="EMBL" id="CAETWZ010000073">
    <property type="protein sequence ID" value="CAB4368028.1"/>
    <property type="molecule type" value="Genomic_DNA"/>
</dbReference>
<dbReference type="PANTHER" id="PTHR12993:SF11">
    <property type="entry name" value="N-ACETYLGLUCOSAMINYL-PHOSPHATIDYLINOSITOL DE-N-ACETYLASE"/>
    <property type="match status" value="1"/>
</dbReference>
<protein>
    <submittedName>
        <fullName evidence="1">Unannotated protein</fullName>
    </submittedName>
</protein>
<dbReference type="EMBL" id="CAEZXA010000014">
    <property type="protein sequence ID" value="CAB4666971.1"/>
    <property type="molecule type" value="Genomic_DNA"/>
</dbReference>
<dbReference type="InterPro" id="IPR024078">
    <property type="entry name" value="LmbE-like_dom_sf"/>
</dbReference>
<dbReference type="PANTHER" id="PTHR12993">
    <property type="entry name" value="N-ACETYLGLUCOSAMINYL-PHOSPHATIDYLINOSITOL DE-N-ACETYLASE-RELATED"/>
    <property type="match status" value="1"/>
</dbReference>
<proteinExistence type="predicted"/>
<dbReference type="EMBL" id="CAEZZL010000004">
    <property type="protein sequence ID" value="CAB4752980.1"/>
    <property type="molecule type" value="Genomic_DNA"/>
</dbReference>
<organism evidence="1">
    <name type="scientific">freshwater metagenome</name>
    <dbReference type="NCBI Taxonomy" id="449393"/>
    <lineage>
        <taxon>unclassified sequences</taxon>
        <taxon>metagenomes</taxon>
        <taxon>ecological metagenomes</taxon>
    </lineage>
</organism>
<accession>A0A6J6AHQ1</accession>
<evidence type="ECO:0000313" key="2">
    <source>
        <dbReference type="EMBL" id="CAB4666971.1"/>
    </source>
</evidence>
<dbReference type="AlphaFoldDB" id="A0A6J6AHQ1"/>